<proteinExistence type="predicted"/>
<dbReference type="InterPro" id="IPR008271">
    <property type="entry name" value="Ser/Thr_kinase_AS"/>
</dbReference>
<feature type="binding site" evidence="7">
    <location>
        <position position="40"/>
    </location>
    <ligand>
        <name>ATP</name>
        <dbReference type="ChEBI" id="CHEBI:30616"/>
    </ligand>
</feature>
<dbReference type="InterPro" id="IPR001919">
    <property type="entry name" value="CBD2"/>
</dbReference>
<dbReference type="Gene3D" id="3.30.200.20">
    <property type="entry name" value="Phosphorylase Kinase, domain 1"/>
    <property type="match status" value="1"/>
</dbReference>
<protein>
    <recommendedName>
        <fullName evidence="1">non-specific serine/threonine protein kinase</fullName>
        <ecNumber evidence="1">2.7.11.1</ecNumber>
    </recommendedName>
</protein>
<feature type="region of interest" description="Disordered" evidence="8">
    <location>
        <begin position="421"/>
        <end position="445"/>
    </location>
</feature>
<dbReference type="Gene3D" id="1.10.510.10">
    <property type="entry name" value="Transferase(Phosphotransferase) domain 1"/>
    <property type="match status" value="1"/>
</dbReference>
<evidence type="ECO:0000259" key="10">
    <source>
        <dbReference type="PROSITE" id="PS50011"/>
    </source>
</evidence>
<dbReference type="PROSITE" id="PS50011">
    <property type="entry name" value="PROTEIN_KINASE_DOM"/>
    <property type="match status" value="1"/>
</dbReference>
<keyword evidence="6 7" id="KW-0067">ATP-binding</keyword>
<dbReference type="SUPFAM" id="SSF56112">
    <property type="entry name" value="Protein kinase-like (PK-like)"/>
    <property type="match status" value="1"/>
</dbReference>
<keyword evidence="5 12" id="KW-0418">Kinase</keyword>
<evidence type="ECO:0000256" key="6">
    <source>
        <dbReference type="ARBA" id="ARBA00022840"/>
    </source>
</evidence>
<evidence type="ECO:0000256" key="9">
    <source>
        <dbReference type="SAM" id="Phobius"/>
    </source>
</evidence>
<evidence type="ECO:0000313" key="12">
    <source>
        <dbReference type="EMBL" id="MFC4852241.1"/>
    </source>
</evidence>
<dbReference type="Pfam" id="PF00553">
    <property type="entry name" value="CBM_2"/>
    <property type="match status" value="1"/>
</dbReference>
<reference evidence="13" key="1">
    <citation type="journal article" date="2019" name="Int. J. Syst. Evol. Microbiol.">
        <title>The Global Catalogue of Microorganisms (GCM) 10K type strain sequencing project: providing services to taxonomists for standard genome sequencing and annotation.</title>
        <authorList>
            <consortium name="The Broad Institute Genomics Platform"/>
            <consortium name="The Broad Institute Genome Sequencing Center for Infectious Disease"/>
            <person name="Wu L."/>
            <person name="Ma J."/>
        </authorList>
    </citation>
    <scope>NUCLEOTIDE SEQUENCE [LARGE SCALE GENOMIC DNA]</scope>
    <source>
        <strain evidence="13">ZS-22-S1</strain>
    </source>
</reference>
<dbReference type="PANTHER" id="PTHR43289">
    <property type="entry name" value="MITOGEN-ACTIVATED PROTEIN KINASE KINASE KINASE 20-RELATED"/>
    <property type="match status" value="1"/>
</dbReference>
<gene>
    <name evidence="12" type="ORF">ACFPCV_01905</name>
</gene>
<evidence type="ECO:0000259" key="11">
    <source>
        <dbReference type="PROSITE" id="PS51173"/>
    </source>
</evidence>
<evidence type="ECO:0000256" key="5">
    <source>
        <dbReference type="ARBA" id="ARBA00022777"/>
    </source>
</evidence>
<dbReference type="EC" id="2.7.11.1" evidence="1"/>
<dbReference type="PROSITE" id="PS00108">
    <property type="entry name" value="PROTEIN_KINASE_ST"/>
    <property type="match status" value="1"/>
</dbReference>
<dbReference type="PROSITE" id="PS51173">
    <property type="entry name" value="CBM2"/>
    <property type="match status" value="1"/>
</dbReference>
<dbReference type="CDD" id="cd14014">
    <property type="entry name" value="STKc_PknB_like"/>
    <property type="match status" value="1"/>
</dbReference>
<evidence type="ECO:0000256" key="2">
    <source>
        <dbReference type="ARBA" id="ARBA00022527"/>
    </source>
</evidence>
<dbReference type="InterPro" id="IPR008965">
    <property type="entry name" value="CBM2/CBM3_carb-bd_dom_sf"/>
</dbReference>
<feature type="domain" description="CBM2" evidence="11">
    <location>
        <begin position="342"/>
        <end position="445"/>
    </location>
</feature>
<feature type="region of interest" description="Disordered" evidence="8">
    <location>
        <begin position="327"/>
        <end position="347"/>
    </location>
</feature>
<dbReference type="SMART" id="SM00220">
    <property type="entry name" value="S_TKc"/>
    <property type="match status" value="1"/>
</dbReference>
<keyword evidence="9" id="KW-0812">Transmembrane</keyword>
<sequence length="445" mass="46136">MEAGEVVAGRYRVVSLVGRGAMGVVWLARDERLDRDVAIKELRPDDGTGEAAGDITQRAMREGRIAARLRHPNAIAVHDVVTHGGRPCLVMEYLRSESLAEVAATSGGLPPGEVAAIGAQVAAALAAAHDNGVVHRDVKPDNVLLTTDGTAKITDFGVSRAAGLATVTATGILAGTPAYLAPEVAGGAEADTRSDVFSLGATLYAAIEGDPPFGVEDNAIALLHKVARDPLVPPRKAGPLTDLLLWLLRRDPAERPTMRAAHEALTAAAEGQAAPVPPPHNPTLLLQAPPPRRVSRRGVVAGIGAAALVAGGVVLGLLLADEAPTDAAGATTTGTTTTTTTPPPDEDGCVAAYEVVDAWPGGYQVRVVVRNDGERTLTGWEVRWPLPDGEDIDELWAGRLVRDGGDVVVANEEWNVTVPAGGSTEFGFNGSGDDPQVPPVSCREP</sequence>
<dbReference type="PANTHER" id="PTHR43289:SF6">
    <property type="entry name" value="SERINE_THREONINE-PROTEIN KINASE NEKL-3"/>
    <property type="match status" value="1"/>
</dbReference>
<evidence type="ECO:0000256" key="7">
    <source>
        <dbReference type="PROSITE-ProRule" id="PRU10141"/>
    </source>
</evidence>
<keyword evidence="2" id="KW-0723">Serine/threonine-protein kinase</keyword>
<dbReference type="InterPro" id="IPR000719">
    <property type="entry name" value="Prot_kinase_dom"/>
</dbReference>
<accession>A0ABV9RYF2</accession>
<evidence type="ECO:0000256" key="4">
    <source>
        <dbReference type="ARBA" id="ARBA00022741"/>
    </source>
</evidence>
<dbReference type="InterPro" id="IPR017441">
    <property type="entry name" value="Protein_kinase_ATP_BS"/>
</dbReference>
<dbReference type="RefSeq" id="WP_378053777.1">
    <property type="nucleotide sequence ID" value="NZ_JBHSIS010000002.1"/>
</dbReference>
<dbReference type="SUPFAM" id="SSF49384">
    <property type="entry name" value="Carbohydrate-binding domain"/>
    <property type="match status" value="1"/>
</dbReference>
<keyword evidence="3 12" id="KW-0808">Transferase</keyword>
<keyword evidence="13" id="KW-1185">Reference proteome</keyword>
<keyword evidence="4 7" id="KW-0547">Nucleotide-binding</keyword>
<name>A0ABV9RYF2_9PSEU</name>
<feature type="domain" description="Protein kinase" evidence="10">
    <location>
        <begin position="11"/>
        <end position="265"/>
    </location>
</feature>
<dbReference type="PROSITE" id="PS00107">
    <property type="entry name" value="PROTEIN_KINASE_ATP"/>
    <property type="match status" value="1"/>
</dbReference>
<dbReference type="InterPro" id="IPR011009">
    <property type="entry name" value="Kinase-like_dom_sf"/>
</dbReference>
<evidence type="ECO:0000256" key="1">
    <source>
        <dbReference type="ARBA" id="ARBA00012513"/>
    </source>
</evidence>
<keyword evidence="9" id="KW-1133">Transmembrane helix</keyword>
<keyword evidence="9" id="KW-0472">Membrane</keyword>
<dbReference type="Proteomes" id="UP001595859">
    <property type="component" value="Unassembled WGS sequence"/>
</dbReference>
<dbReference type="EMBL" id="JBHSIS010000002">
    <property type="protein sequence ID" value="MFC4852241.1"/>
    <property type="molecule type" value="Genomic_DNA"/>
</dbReference>
<feature type="compositionally biased region" description="Low complexity" evidence="8">
    <location>
        <begin position="327"/>
        <end position="340"/>
    </location>
</feature>
<organism evidence="12 13">
    <name type="scientific">Actinophytocola glycyrrhizae</name>
    <dbReference type="NCBI Taxonomy" id="2044873"/>
    <lineage>
        <taxon>Bacteria</taxon>
        <taxon>Bacillati</taxon>
        <taxon>Actinomycetota</taxon>
        <taxon>Actinomycetes</taxon>
        <taxon>Pseudonocardiales</taxon>
        <taxon>Pseudonocardiaceae</taxon>
    </lineage>
</organism>
<dbReference type="GO" id="GO:0004674">
    <property type="term" value="F:protein serine/threonine kinase activity"/>
    <property type="evidence" value="ECO:0007669"/>
    <property type="project" value="UniProtKB-EC"/>
</dbReference>
<dbReference type="InterPro" id="IPR012291">
    <property type="entry name" value="CBM2_carb-bd_dom_sf"/>
</dbReference>
<evidence type="ECO:0000256" key="8">
    <source>
        <dbReference type="SAM" id="MobiDB-lite"/>
    </source>
</evidence>
<dbReference type="SMART" id="SM00637">
    <property type="entry name" value="CBD_II"/>
    <property type="match status" value="1"/>
</dbReference>
<dbReference type="Gene3D" id="2.60.40.290">
    <property type="match status" value="1"/>
</dbReference>
<evidence type="ECO:0000313" key="13">
    <source>
        <dbReference type="Proteomes" id="UP001595859"/>
    </source>
</evidence>
<dbReference type="Pfam" id="PF00069">
    <property type="entry name" value="Pkinase"/>
    <property type="match status" value="1"/>
</dbReference>
<comment type="caution">
    <text evidence="12">The sequence shown here is derived from an EMBL/GenBank/DDBJ whole genome shotgun (WGS) entry which is preliminary data.</text>
</comment>
<feature type="transmembrane region" description="Helical" evidence="9">
    <location>
        <begin position="299"/>
        <end position="320"/>
    </location>
</feature>
<evidence type="ECO:0000256" key="3">
    <source>
        <dbReference type="ARBA" id="ARBA00022679"/>
    </source>
</evidence>